<dbReference type="Proteomes" id="UP001295423">
    <property type="component" value="Unassembled WGS sequence"/>
</dbReference>
<dbReference type="Gene3D" id="3.80.10.10">
    <property type="entry name" value="Ribonuclease Inhibitor"/>
    <property type="match status" value="2"/>
</dbReference>
<keyword evidence="4" id="KW-0812">Transmembrane</keyword>
<proteinExistence type="predicted"/>
<dbReference type="InterPro" id="IPR053038">
    <property type="entry name" value="RLP_Defense"/>
</dbReference>
<evidence type="ECO:0000256" key="2">
    <source>
        <dbReference type="ARBA" id="ARBA00022737"/>
    </source>
</evidence>
<dbReference type="FunFam" id="3.80.10.10:FF:000041">
    <property type="entry name" value="LRR receptor-like serine/threonine-protein kinase ERECTA"/>
    <property type="match status" value="1"/>
</dbReference>
<evidence type="ECO:0008006" key="7">
    <source>
        <dbReference type="Google" id="ProtNLM"/>
    </source>
</evidence>
<dbReference type="SUPFAM" id="SSF52058">
    <property type="entry name" value="L domain-like"/>
    <property type="match status" value="1"/>
</dbReference>
<comment type="caution">
    <text evidence="5">The sequence shown here is derived from an EMBL/GenBank/DDBJ whole genome shotgun (WGS) entry which is preliminary data.</text>
</comment>
<dbReference type="PANTHER" id="PTHR48064:SF6">
    <property type="entry name" value="RECEPTOR-LIKE PROTEIN KINASE 2"/>
    <property type="match status" value="1"/>
</dbReference>
<dbReference type="EMBL" id="CAKOGP040002058">
    <property type="protein sequence ID" value="CAJ1960422.1"/>
    <property type="molecule type" value="Genomic_DNA"/>
</dbReference>
<dbReference type="PANTHER" id="PTHR48064">
    <property type="entry name" value="OS01G0750400 PROTEIN"/>
    <property type="match status" value="1"/>
</dbReference>
<evidence type="ECO:0000256" key="1">
    <source>
        <dbReference type="ARBA" id="ARBA00022614"/>
    </source>
</evidence>
<reference evidence="5" key="1">
    <citation type="submission" date="2023-08" db="EMBL/GenBank/DDBJ databases">
        <authorList>
            <person name="Audoor S."/>
            <person name="Bilcke G."/>
        </authorList>
    </citation>
    <scope>NUCLEOTIDE SEQUENCE</scope>
</reference>
<dbReference type="InterPro" id="IPR001611">
    <property type="entry name" value="Leu-rich_rpt"/>
</dbReference>
<evidence type="ECO:0000313" key="5">
    <source>
        <dbReference type="EMBL" id="CAJ1960422.1"/>
    </source>
</evidence>
<organism evidence="5 6">
    <name type="scientific">Cylindrotheca closterium</name>
    <dbReference type="NCBI Taxonomy" id="2856"/>
    <lineage>
        <taxon>Eukaryota</taxon>
        <taxon>Sar</taxon>
        <taxon>Stramenopiles</taxon>
        <taxon>Ochrophyta</taxon>
        <taxon>Bacillariophyta</taxon>
        <taxon>Bacillariophyceae</taxon>
        <taxon>Bacillariophycidae</taxon>
        <taxon>Bacillariales</taxon>
        <taxon>Bacillariaceae</taxon>
        <taxon>Cylindrotheca</taxon>
    </lineage>
</organism>
<keyword evidence="6" id="KW-1185">Reference proteome</keyword>
<dbReference type="Pfam" id="PF13855">
    <property type="entry name" value="LRR_8"/>
    <property type="match status" value="1"/>
</dbReference>
<evidence type="ECO:0000313" key="6">
    <source>
        <dbReference type="Proteomes" id="UP001295423"/>
    </source>
</evidence>
<feature type="compositionally biased region" description="Basic and acidic residues" evidence="3">
    <location>
        <begin position="1"/>
        <end position="16"/>
    </location>
</feature>
<name>A0AAD2G2Q8_9STRA</name>
<sequence length="586" mass="64497">MSGKKTNAERQQEVDRQLAAMKAAIGDENMFDSDSSDSDSDDSEQLRDRSSTTRDAVASARRFLMDEADDDDDDDAIILGLPFPKSPKQSAPLKMAVGMGNQGKGARDSIWDSVRSDGGEQHDVNLMDARQAHAGYQSQQPQSVRQSLSNLFLQSKRPSAKRLGSPGIWNDADATEGEEFIQENSKSKFSYLACMWGTVLWLIALGSLFVFGYYIYDFGTSFQHAPAPIESPAEEHSEDSKAALMKHGVLTEAVLDDPNSPQAAALRWIEENSSQASSNKHNPYLAQRYALAVVYYSMDGQHWTNSDGWLSNEGYCKWYGVQCLGTEGSIEKHFGNGPVFELNLSSNEVKGTIPVELNTFKDLFFLDLQDNALEGTIPDELGGWSALRMFSIAHNDLYGSIPPTLLSTSADLRVLNAGHNGFTGTIPPELGTATKLREIRLEYNSLYGHIPDSVRDLDRMETLHLAGNKLGGSLPSGIYDMARLEALYLHDNSLTGHLSNNFASLSHLELLTLNHNQLVGTIPNVFANSRHLQEVHLHGNELSGNMPRSVCSLTTEHKLTYLSATCTQTKVEGEMGVHCECCTDCK</sequence>
<feature type="compositionally biased region" description="Acidic residues" evidence="3">
    <location>
        <begin position="29"/>
        <end position="43"/>
    </location>
</feature>
<feature type="region of interest" description="Disordered" evidence="3">
    <location>
        <begin position="1"/>
        <end position="56"/>
    </location>
</feature>
<dbReference type="InterPro" id="IPR032675">
    <property type="entry name" value="LRR_dom_sf"/>
</dbReference>
<gene>
    <name evidence="5" type="ORF">CYCCA115_LOCUS18723</name>
</gene>
<protein>
    <recommendedName>
        <fullName evidence="7">L domain-like protein</fullName>
    </recommendedName>
</protein>
<keyword evidence="1" id="KW-0433">Leucine-rich repeat</keyword>
<accession>A0AAD2G2Q8</accession>
<dbReference type="AlphaFoldDB" id="A0AAD2G2Q8"/>
<keyword evidence="4" id="KW-0472">Membrane</keyword>
<evidence type="ECO:0000256" key="4">
    <source>
        <dbReference type="SAM" id="Phobius"/>
    </source>
</evidence>
<evidence type="ECO:0000256" key="3">
    <source>
        <dbReference type="SAM" id="MobiDB-lite"/>
    </source>
</evidence>
<dbReference type="Pfam" id="PF00560">
    <property type="entry name" value="LRR_1"/>
    <property type="match status" value="3"/>
</dbReference>
<feature type="transmembrane region" description="Helical" evidence="4">
    <location>
        <begin position="189"/>
        <end position="216"/>
    </location>
</feature>
<keyword evidence="2" id="KW-0677">Repeat</keyword>
<keyword evidence="4" id="KW-1133">Transmembrane helix</keyword>